<evidence type="ECO:0000313" key="2">
    <source>
        <dbReference type="Proteomes" id="UP000828390"/>
    </source>
</evidence>
<reference evidence="1" key="2">
    <citation type="submission" date="2020-11" db="EMBL/GenBank/DDBJ databases">
        <authorList>
            <person name="McCartney M.A."/>
            <person name="Auch B."/>
            <person name="Kono T."/>
            <person name="Mallez S."/>
            <person name="Becker A."/>
            <person name="Gohl D.M."/>
            <person name="Silverstein K.A.T."/>
            <person name="Koren S."/>
            <person name="Bechman K.B."/>
            <person name="Herman A."/>
            <person name="Abrahante J.E."/>
            <person name="Garbe J."/>
        </authorList>
    </citation>
    <scope>NUCLEOTIDE SEQUENCE</scope>
    <source>
        <strain evidence="1">Duluth1</strain>
        <tissue evidence="1">Whole animal</tissue>
    </source>
</reference>
<organism evidence="1 2">
    <name type="scientific">Dreissena polymorpha</name>
    <name type="common">Zebra mussel</name>
    <name type="synonym">Mytilus polymorpha</name>
    <dbReference type="NCBI Taxonomy" id="45954"/>
    <lineage>
        <taxon>Eukaryota</taxon>
        <taxon>Metazoa</taxon>
        <taxon>Spiralia</taxon>
        <taxon>Lophotrochozoa</taxon>
        <taxon>Mollusca</taxon>
        <taxon>Bivalvia</taxon>
        <taxon>Autobranchia</taxon>
        <taxon>Heteroconchia</taxon>
        <taxon>Euheterodonta</taxon>
        <taxon>Imparidentia</taxon>
        <taxon>Neoheterodontei</taxon>
        <taxon>Myida</taxon>
        <taxon>Dreissenoidea</taxon>
        <taxon>Dreissenidae</taxon>
        <taxon>Dreissena</taxon>
    </lineage>
</organism>
<sequence>MFALYAPQLSMADGGVELTMLDKVHLLFSPLFDPYTKVGKEEQPGENCSESVIDSQRNFNHIKQPLIHSQETEFPLAPSPINTRQ</sequence>
<keyword evidence="2" id="KW-1185">Reference proteome</keyword>
<dbReference type="EMBL" id="JAIWYP010000013">
    <property type="protein sequence ID" value="KAH3714627.1"/>
    <property type="molecule type" value="Genomic_DNA"/>
</dbReference>
<accession>A0A9D4BZS1</accession>
<name>A0A9D4BZS1_DREPO</name>
<dbReference type="Proteomes" id="UP000828390">
    <property type="component" value="Unassembled WGS sequence"/>
</dbReference>
<proteinExistence type="predicted"/>
<evidence type="ECO:0000313" key="1">
    <source>
        <dbReference type="EMBL" id="KAH3714627.1"/>
    </source>
</evidence>
<gene>
    <name evidence="1" type="ORF">DPMN_057312</name>
</gene>
<protein>
    <submittedName>
        <fullName evidence="1">Uncharacterized protein</fullName>
    </submittedName>
</protein>
<reference evidence="1" key="1">
    <citation type="journal article" date="2019" name="bioRxiv">
        <title>The Genome of the Zebra Mussel, Dreissena polymorpha: A Resource for Invasive Species Research.</title>
        <authorList>
            <person name="McCartney M.A."/>
            <person name="Auch B."/>
            <person name="Kono T."/>
            <person name="Mallez S."/>
            <person name="Zhang Y."/>
            <person name="Obille A."/>
            <person name="Becker A."/>
            <person name="Abrahante J.E."/>
            <person name="Garbe J."/>
            <person name="Badalamenti J.P."/>
            <person name="Herman A."/>
            <person name="Mangelson H."/>
            <person name="Liachko I."/>
            <person name="Sullivan S."/>
            <person name="Sone E.D."/>
            <person name="Koren S."/>
            <person name="Silverstein K.A.T."/>
            <person name="Beckman K.B."/>
            <person name="Gohl D.M."/>
        </authorList>
    </citation>
    <scope>NUCLEOTIDE SEQUENCE</scope>
    <source>
        <strain evidence="1">Duluth1</strain>
        <tissue evidence="1">Whole animal</tissue>
    </source>
</reference>
<dbReference type="AlphaFoldDB" id="A0A9D4BZS1"/>
<comment type="caution">
    <text evidence="1">The sequence shown here is derived from an EMBL/GenBank/DDBJ whole genome shotgun (WGS) entry which is preliminary data.</text>
</comment>